<evidence type="ECO:0000256" key="8">
    <source>
        <dbReference type="ARBA" id="ARBA00022958"/>
    </source>
</evidence>
<gene>
    <name evidence="13 21" type="primary">guaB</name>
    <name evidence="21" type="ORF">C4520_15585</name>
</gene>
<dbReference type="InterPro" id="IPR046342">
    <property type="entry name" value="CBS_dom_sf"/>
</dbReference>
<dbReference type="Gene3D" id="3.20.20.70">
    <property type="entry name" value="Aldolase class I"/>
    <property type="match status" value="1"/>
</dbReference>
<evidence type="ECO:0000259" key="20">
    <source>
        <dbReference type="PROSITE" id="PS51371"/>
    </source>
</evidence>
<dbReference type="InterPro" id="IPR005990">
    <property type="entry name" value="IMP_DH"/>
</dbReference>
<dbReference type="PANTHER" id="PTHR11911:SF111">
    <property type="entry name" value="INOSINE-5'-MONOPHOSPHATE DEHYDROGENASE"/>
    <property type="match status" value="1"/>
</dbReference>
<comment type="catalytic activity">
    <reaction evidence="12 13 19">
        <text>IMP + NAD(+) + H2O = XMP + NADH + H(+)</text>
        <dbReference type="Rhea" id="RHEA:11708"/>
        <dbReference type="ChEBI" id="CHEBI:15377"/>
        <dbReference type="ChEBI" id="CHEBI:15378"/>
        <dbReference type="ChEBI" id="CHEBI:57464"/>
        <dbReference type="ChEBI" id="CHEBI:57540"/>
        <dbReference type="ChEBI" id="CHEBI:57945"/>
        <dbReference type="ChEBI" id="CHEBI:58053"/>
        <dbReference type="EC" id="1.1.1.205"/>
    </reaction>
</comment>
<dbReference type="GO" id="GO:0000166">
    <property type="term" value="F:nucleotide binding"/>
    <property type="evidence" value="ECO:0007669"/>
    <property type="project" value="UniProtKB-UniRule"/>
</dbReference>
<evidence type="ECO:0000256" key="19">
    <source>
        <dbReference type="RuleBase" id="RU003928"/>
    </source>
</evidence>
<dbReference type="PROSITE" id="PS00487">
    <property type="entry name" value="IMP_DH_GMP_RED"/>
    <property type="match status" value="1"/>
</dbReference>
<name>A0A3A4NKU0_ABYX5</name>
<evidence type="ECO:0000256" key="17">
    <source>
        <dbReference type="PROSITE-ProRule" id="PRU00703"/>
    </source>
</evidence>
<dbReference type="GO" id="GO:0046872">
    <property type="term" value="F:metal ion binding"/>
    <property type="evidence" value="ECO:0007669"/>
    <property type="project" value="UniProtKB-UniRule"/>
</dbReference>
<dbReference type="Proteomes" id="UP000265882">
    <property type="component" value="Unassembled WGS sequence"/>
</dbReference>
<accession>A0A3A4NKU0</accession>
<dbReference type="UniPathway" id="UPA00601">
    <property type="reaction ID" value="UER00295"/>
</dbReference>
<evidence type="ECO:0000256" key="18">
    <source>
        <dbReference type="RuleBase" id="RU003927"/>
    </source>
</evidence>
<dbReference type="Pfam" id="PF00478">
    <property type="entry name" value="IMPDH"/>
    <property type="match status" value="1"/>
</dbReference>
<dbReference type="PANTHER" id="PTHR11911">
    <property type="entry name" value="INOSINE-5-MONOPHOSPHATE DEHYDROGENASE RELATED"/>
    <property type="match status" value="1"/>
</dbReference>
<evidence type="ECO:0000256" key="7">
    <source>
        <dbReference type="ARBA" id="ARBA00022755"/>
    </source>
</evidence>
<keyword evidence="5" id="KW-0677">Repeat</keyword>
<keyword evidence="9 13" id="KW-0560">Oxidoreductase</keyword>
<feature type="binding site" evidence="13">
    <location>
        <position position="417"/>
    </location>
    <ligand>
        <name>IMP</name>
        <dbReference type="ChEBI" id="CHEBI:58053"/>
    </ligand>
</feature>
<feature type="binding site" evidence="13">
    <location>
        <position position="472"/>
    </location>
    <ligand>
        <name>K(+)</name>
        <dbReference type="ChEBI" id="CHEBI:29103"/>
        <note>ligand shared between two tetrameric partners</note>
    </ligand>
</feature>
<evidence type="ECO:0000256" key="5">
    <source>
        <dbReference type="ARBA" id="ARBA00022737"/>
    </source>
</evidence>
<feature type="domain" description="CBS" evidence="20">
    <location>
        <begin position="95"/>
        <end position="151"/>
    </location>
</feature>
<feature type="binding site" evidence="13 15">
    <location>
        <begin position="299"/>
        <end position="301"/>
    </location>
    <ligand>
        <name>NAD(+)</name>
        <dbReference type="ChEBI" id="CHEBI:57540"/>
    </ligand>
</feature>
<evidence type="ECO:0000256" key="11">
    <source>
        <dbReference type="ARBA" id="ARBA00023122"/>
    </source>
</evidence>
<dbReference type="GO" id="GO:0006177">
    <property type="term" value="P:GMP biosynthetic process"/>
    <property type="evidence" value="ECO:0007669"/>
    <property type="project" value="UniProtKB-UniRule"/>
</dbReference>
<evidence type="ECO:0000256" key="13">
    <source>
        <dbReference type="HAMAP-Rule" id="MF_01964"/>
    </source>
</evidence>
<protein>
    <recommendedName>
        <fullName evidence="13 19">Inosine-5'-monophosphate dehydrogenase</fullName>
        <shortName evidence="13">IMP dehydrogenase</shortName>
        <shortName evidence="13">IMPD</shortName>
        <shortName evidence="13">IMPDH</shortName>
        <ecNumber evidence="13 19">1.1.1.205</ecNumber>
    </recommendedName>
</protein>
<dbReference type="PIRSF" id="PIRSF000130">
    <property type="entry name" value="IMPDH"/>
    <property type="match status" value="1"/>
</dbReference>
<dbReference type="FunFam" id="3.20.20.70:FF:000003">
    <property type="entry name" value="GMP reductase"/>
    <property type="match status" value="1"/>
</dbReference>
<evidence type="ECO:0000256" key="6">
    <source>
        <dbReference type="ARBA" id="ARBA00022749"/>
    </source>
</evidence>
<organism evidence="21 22">
    <name type="scientific">Abyssobacteria bacterium (strain SURF_5)</name>
    <dbReference type="NCBI Taxonomy" id="2093360"/>
    <lineage>
        <taxon>Bacteria</taxon>
        <taxon>Pseudomonadati</taxon>
        <taxon>Candidatus Hydrogenedentota</taxon>
        <taxon>Candidatus Abyssobacteria</taxon>
    </lineage>
</organism>
<evidence type="ECO:0000256" key="16">
    <source>
        <dbReference type="PIRSR" id="PIRSR000130-4"/>
    </source>
</evidence>
<evidence type="ECO:0000256" key="2">
    <source>
        <dbReference type="ARBA" id="ARBA00005502"/>
    </source>
</evidence>
<evidence type="ECO:0000256" key="12">
    <source>
        <dbReference type="ARBA" id="ARBA00048028"/>
    </source>
</evidence>
<dbReference type="SMART" id="SM00116">
    <property type="entry name" value="CBS"/>
    <property type="match status" value="2"/>
</dbReference>
<feature type="binding site" evidence="13">
    <location>
        <position position="471"/>
    </location>
    <ligand>
        <name>K(+)</name>
        <dbReference type="ChEBI" id="CHEBI:29103"/>
        <note>ligand shared between two tetrameric partners</note>
    </ligand>
</feature>
<feature type="active site" description="Proton acceptor" evidence="13 14">
    <location>
        <position position="402"/>
    </location>
</feature>
<keyword evidence="10 13" id="KW-0520">NAD</keyword>
<comment type="pathway">
    <text evidence="13 19">Purine metabolism; XMP biosynthesis via de novo pathway; XMP from IMP: step 1/1.</text>
</comment>
<dbReference type="InterPro" id="IPR000644">
    <property type="entry name" value="CBS_dom"/>
</dbReference>
<feature type="binding site" evidence="13">
    <location>
        <position position="249"/>
    </location>
    <ligand>
        <name>NAD(+)</name>
        <dbReference type="ChEBI" id="CHEBI:57540"/>
    </ligand>
</feature>
<dbReference type="CDD" id="cd04601">
    <property type="entry name" value="CBS_pair_IMPDH"/>
    <property type="match status" value="1"/>
</dbReference>
<comment type="function">
    <text evidence="13">Catalyzes the conversion of inosine 5'-phosphate (IMP) to xanthosine 5'-phosphate (XMP), the first committed and rate-limiting step in the de novo synthesis of guanine nucleotides, and therefore plays an important role in the regulation of cell growth.</text>
</comment>
<feature type="binding site" evidence="15">
    <location>
        <begin position="249"/>
        <end position="251"/>
    </location>
    <ligand>
        <name>NAD(+)</name>
        <dbReference type="ChEBI" id="CHEBI:57540"/>
    </ligand>
</feature>
<evidence type="ECO:0000313" key="21">
    <source>
        <dbReference type="EMBL" id="RJP17790.1"/>
    </source>
</evidence>
<keyword evidence="7 13" id="KW-0658">Purine biosynthesis</keyword>
<dbReference type="GO" id="GO:0006183">
    <property type="term" value="P:GTP biosynthetic process"/>
    <property type="evidence" value="ECO:0007669"/>
    <property type="project" value="TreeGrafter"/>
</dbReference>
<evidence type="ECO:0000256" key="14">
    <source>
        <dbReference type="PIRSR" id="PIRSR000130-1"/>
    </source>
</evidence>
<dbReference type="SMART" id="SM01240">
    <property type="entry name" value="IMPDH"/>
    <property type="match status" value="1"/>
</dbReference>
<dbReference type="HAMAP" id="MF_01964">
    <property type="entry name" value="IMPDH"/>
    <property type="match status" value="1"/>
</dbReference>
<feature type="domain" description="CBS" evidence="20">
    <location>
        <begin position="155"/>
        <end position="215"/>
    </location>
</feature>
<dbReference type="Pfam" id="PF00571">
    <property type="entry name" value="CBS"/>
    <property type="match status" value="2"/>
</dbReference>
<feature type="binding site" evidence="13">
    <location>
        <begin position="386"/>
        <end position="390"/>
    </location>
    <ligand>
        <name>IMP</name>
        <dbReference type="ChEBI" id="CHEBI:58053"/>
    </ligand>
</feature>
<feature type="binding site" description="in other chain" evidence="13 16">
    <location>
        <position position="306"/>
    </location>
    <ligand>
        <name>K(+)</name>
        <dbReference type="ChEBI" id="CHEBI:29103"/>
        <note>ligand shared between two tetrameric partners</note>
    </ligand>
</feature>
<feature type="binding site" evidence="13">
    <location>
        <position position="473"/>
    </location>
    <ligand>
        <name>K(+)</name>
        <dbReference type="ChEBI" id="CHEBI:29103"/>
        <note>ligand shared between two tetrameric partners</note>
    </ligand>
</feature>
<evidence type="ECO:0000313" key="22">
    <source>
        <dbReference type="Proteomes" id="UP000265882"/>
    </source>
</evidence>
<comment type="activity regulation">
    <text evidence="13">Mycophenolic acid (MPA) is a non-competitive inhibitor that prevents formation of the closed enzyme conformation by binding to the same site as the amobile flap. In contrast, mizoribine monophosphate (MZP) is a competitive inhibitor that induces the closed conformation. MPA is a potent inhibitor of mammalian IMPDHs but a poor inhibitor of the bacterial enzymes. MZP is a more potent inhibitor of bacterial IMPDH.</text>
</comment>
<feature type="binding site" description="in other chain" evidence="13 16">
    <location>
        <position position="303"/>
    </location>
    <ligand>
        <name>K(+)</name>
        <dbReference type="ChEBI" id="CHEBI:29103"/>
        <note>ligand shared between two tetrameric partners</note>
    </ligand>
</feature>
<feature type="binding site" description="in other chain" evidence="13 16">
    <location>
        <position position="301"/>
    </location>
    <ligand>
        <name>K(+)</name>
        <dbReference type="ChEBI" id="CHEBI:29103"/>
        <note>ligand shared between two tetrameric partners</note>
    </ligand>
</feature>
<dbReference type="EC" id="1.1.1.205" evidence="13 19"/>
<evidence type="ECO:0000256" key="9">
    <source>
        <dbReference type="ARBA" id="ARBA00023002"/>
    </source>
</evidence>
<sequence>MVDLNNIREGLSFDDVLLVPSRSDILPREVDLSTKLTRNISLRIPIVSSAMDTVTEARLAIALAQEGGIGIIHRNLPINEQAIEVDRVKRSENGVITDPITLRPHNRIGEANDLMARYHISGVPITTEDGKLVGILTNRDLRFQDDYNSPISQVMTKENLVTAPVGTTLEQAKAILHRNRIEKLLLVDEKQYLRGLITIKDIRKIMEYPNSCKDTYGRLCVGAAVGTGDDALMRAERLIQSGVDVIAVDTAHGHSTRVLETVRKLKLDFDGVDIIGGNVATEEGALELIEAGADAIKVGVGPGSICTTRIVSGAGMPQITAINDCSRVAKAHGVPVIADGGIRYSGDITKALAAGASAVMIGNLFAGTEESPGEIMIYEGRSYKVYRGMGSLQALSRGGRDRYFQENEFNMDKLVPEGIEGRVAYRGSLANFVFQLVGGVKSGMGYCGVKDIPSLQEKARFIKLTNAGLLESHPHNITITKEAPNYQRF</sequence>
<comment type="cofactor">
    <cofactor evidence="1 13">
        <name>K(+)</name>
        <dbReference type="ChEBI" id="CHEBI:29103"/>
    </cofactor>
</comment>
<reference evidence="21 22" key="1">
    <citation type="journal article" date="2017" name="ISME J.">
        <title>Energy and carbon metabolisms in a deep terrestrial subsurface fluid microbial community.</title>
        <authorList>
            <person name="Momper L."/>
            <person name="Jungbluth S.P."/>
            <person name="Lee M.D."/>
            <person name="Amend J.P."/>
        </authorList>
    </citation>
    <scope>NUCLEOTIDE SEQUENCE [LARGE SCALE GENOMIC DNA]</scope>
    <source>
        <strain evidence="21">SURF_5</strain>
    </source>
</reference>
<feature type="binding site" evidence="13">
    <location>
        <begin position="339"/>
        <end position="341"/>
    </location>
    <ligand>
        <name>IMP</name>
        <dbReference type="ChEBI" id="CHEBI:58053"/>
    </ligand>
</feature>
<keyword evidence="6 13" id="KW-0332">GMP biosynthesis</keyword>
<comment type="subunit">
    <text evidence="3 13">Homotetramer.</text>
</comment>
<dbReference type="CDD" id="cd00381">
    <property type="entry name" value="IMPDH"/>
    <property type="match status" value="1"/>
</dbReference>
<dbReference type="AlphaFoldDB" id="A0A3A4NKU0"/>
<dbReference type="EMBL" id="QZKU01000110">
    <property type="protein sequence ID" value="RJP17790.1"/>
    <property type="molecule type" value="Genomic_DNA"/>
</dbReference>
<dbReference type="InterPro" id="IPR013785">
    <property type="entry name" value="Aldolase_TIM"/>
</dbReference>
<dbReference type="PROSITE" id="PS51371">
    <property type="entry name" value="CBS"/>
    <property type="match status" value="2"/>
</dbReference>
<evidence type="ECO:0000256" key="15">
    <source>
        <dbReference type="PIRSR" id="PIRSR000130-3"/>
    </source>
</evidence>
<keyword evidence="8 13" id="KW-0630">Potassium</keyword>
<evidence type="ECO:0000256" key="4">
    <source>
        <dbReference type="ARBA" id="ARBA00022723"/>
    </source>
</evidence>
<dbReference type="NCBIfam" id="TIGR01302">
    <property type="entry name" value="IMP_dehydrog"/>
    <property type="match status" value="1"/>
</dbReference>
<feature type="binding site" evidence="13">
    <location>
        <begin position="362"/>
        <end position="363"/>
    </location>
    <ligand>
        <name>IMP</name>
        <dbReference type="ChEBI" id="CHEBI:58053"/>
    </ligand>
</feature>
<evidence type="ECO:0000256" key="3">
    <source>
        <dbReference type="ARBA" id="ARBA00011881"/>
    </source>
</evidence>
<dbReference type="GO" id="GO:0003938">
    <property type="term" value="F:IMP dehydrogenase activity"/>
    <property type="evidence" value="ECO:0007669"/>
    <property type="project" value="UniProtKB-UniRule"/>
</dbReference>
<dbReference type="SUPFAM" id="SSF54631">
    <property type="entry name" value="CBS-domain pair"/>
    <property type="match status" value="1"/>
</dbReference>
<keyword evidence="4 13" id="KW-0479">Metal-binding</keyword>
<dbReference type="SUPFAM" id="SSF51412">
    <property type="entry name" value="Inosine monophosphate dehydrogenase (IMPDH)"/>
    <property type="match status" value="1"/>
</dbReference>
<feature type="binding site" evidence="13">
    <location>
        <position position="304"/>
    </location>
    <ligand>
        <name>IMP</name>
        <dbReference type="ChEBI" id="CHEBI:58053"/>
    </ligand>
</feature>
<comment type="caution">
    <text evidence="13">Lacks conserved residue(s) required for the propagation of feature annotation.</text>
</comment>
<evidence type="ECO:0000256" key="1">
    <source>
        <dbReference type="ARBA" id="ARBA00001958"/>
    </source>
</evidence>
<evidence type="ECO:0000256" key="10">
    <source>
        <dbReference type="ARBA" id="ARBA00023027"/>
    </source>
</evidence>
<comment type="similarity">
    <text evidence="2 13 18">Belongs to the IMPDH/GMPR family.</text>
</comment>
<dbReference type="InterPro" id="IPR001093">
    <property type="entry name" value="IMP_DH_GMPRt"/>
</dbReference>
<feature type="active site" description="Thioimidate intermediate" evidence="13 14">
    <location>
        <position position="306"/>
    </location>
</feature>
<dbReference type="InterPro" id="IPR015875">
    <property type="entry name" value="IMP_DH/GMP_Rdtase_CS"/>
</dbReference>
<keyword evidence="11 17" id="KW-0129">CBS domain</keyword>
<proteinExistence type="inferred from homology"/>
<comment type="caution">
    <text evidence="21">The sequence shown here is derived from an EMBL/GenBank/DDBJ whole genome shotgun (WGS) entry which is preliminary data.</text>
</comment>